<sequence>MRFFFSVMCLWAALLAHAQTTPSPATTPPEASQPATRHWINVPRIQGKLMAADMGLVINTADPYSVAVGAYYQQKRHIPPEQVLRLELPVRNSLSEAEFEQLDTRIRAHMGPQVQALALAWTQPFAVECNGITAAVTLGFEPCAPTQNTCDLHKASRYFNAAPAKPFTELGLRPSMLLASRSIHSAKAMIDRGVASDGLLGKLGGPTASAVFVSTTDTHRNVRAALFPPAGMVRGKALQVLLREGADTSPLSGVVLFQTGVVSLGEINRQQWLPGALADHLTSFGGQLMDGHGQMSVLDWLESGATASYGTVSEPCNHLQKFPHPQVLLLNYLQGATALEAYWRSVAWPAQGVFVGEPLAAPF</sequence>
<reference evidence="2 3" key="1">
    <citation type="journal article" date="2021" name="Microbiol. Spectr.">
        <title>A Single Bacterium Capable of Oxidation and Reduction of Iron at Circumneutral pH.</title>
        <authorList>
            <person name="Kato S."/>
            <person name="Ohkuma M."/>
        </authorList>
    </citation>
    <scope>NUCLEOTIDE SEQUENCE [LARGE SCALE GENOMIC DNA]</scope>
    <source>
        <strain evidence="2 3">MIZ03</strain>
    </source>
</reference>
<evidence type="ECO:0000313" key="3">
    <source>
        <dbReference type="Proteomes" id="UP000824366"/>
    </source>
</evidence>
<keyword evidence="1" id="KW-0732">Signal</keyword>
<keyword evidence="3" id="KW-1185">Reference proteome</keyword>
<dbReference type="EMBL" id="AP024238">
    <property type="protein sequence ID" value="BCO28245.1"/>
    <property type="molecule type" value="Genomic_DNA"/>
</dbReference>
<dbReference type="NCBIfam" id="TIGR03790">
    <property type="entry name" value="TIGR03790 family protein"/>
    <property type="match status" value="1"/>
</dbReference>
<protein>
    <recommendedName>
        <fullName evidence="4">TIGR03790 family protein</fullName>
    </recommendedName>
</protein>
<feature type="chain" id="PRO_5046215516" description="TIGR03790 family protein" evidence="1">
    <location>
        <begin position="19"/>
        <end position="363"/>
    </location>
</feature>
<name>A0ABM7MPK4_9BURK</name>
<feature type="signal peptide" evidence="1">
    <location>
        <begin position="1"/>
        <end position="18"/>
    </location>
</feature>
<accession>A0ABM7MPK4</accession>
<proteinExistence type="predicted"/>
<organism evidence="2 3">
    <name type="scientific">Rhodoferax lithotrophicus</name>
    <dbReference type="NCBI Taxonomy" id="2798804"/>
    <lineage>
        <taxon>Bacteria</taxon>
        <taxon>Pseudomonadati</taxon>
        <taxon>Pseudomonadota</taxon>
        <taxon>Betaproteobacteria</taxon>
        <taxon>Burkholderiales</taxon>
        <taxon>Comamonadaceae</taxon>
        <taxon>Rhodoferax</taxon>
    </lineage>
</organism>
<dbReference type="Proteomes" id="UP000824366">
    <property type="component" value="Chromosome"/>
</dbReference>
<evidence type="ECO:0000256" key="1">
    <source>
        <dbReference type="SAM" id="SignalP"/>
    </source>
</evidence>
<dbReference type="InterPro" id="IPR022265">
    <property type="entry name" value="CHP03790"/>
</dbReference>
<evidence type="ECO:0008006" key="4">
    <source>
        <dbReference type="Google" id="ProtNLM"/>
    </source>
</evidence>
<evidence type="ECO:0000313" key="2">
    <source>
        <dbReference type="EMBL" id="BCO28245.1"/>
    </source>
</evidence>
<gene>
    <name evidence="2" type="ORF">MIZ03_3145</name>
</gene>